<dbReference type="Pfam" id="PF12874">
    <property type="entry name" value="zf-met"/>
    <property type="match status" value="3"/>
</dbReference>
<feature type="domain" description="C2H2-type" evidence="8">
    <location>
        <begin position="48"/>
        <end position="75"/>
    </location>
</feature>
<dbReference type="SMART" id="SM00355">
    <property type="entry name" value="ZnF_C2H2"/>
    <property type="match status" value="32"/>
</dbReference>
<feature type="domain" description="C2H2-type" evidence="8">
    <location>
        <begin position="1245"/>
        <end position="1272"/>
    </location>
</feature>
<feature type="region of interest" description="Disordered" evidence="7">
    <location>
        <begin position="1286"/>
        <end position="1340"/>
    </location>
</feature>
<feature type="domain" description="C2H2-type" evidence="8">
    <location>
        <begin position="1395"/>
        <end position="1418"/>
    </location>
</feature>
<feature type="domain" description="C2H2-type" evidence="8">
    <location>
        <begin position="408"/>
        <end position="430"/>
    </location>
</feature>
<feature type="domain" description="C2H2-type" evidence="8">
    <location>
        <begin position="197"/>
        <end position="220"/>
    </location>
</feature>
<dbReference type="InterPro" id="IPR050826">
    <property type="entry name" value="Krueppel_C2H2_ZnFinger"/>
</dbReference>
<feature type="region of interest" description="Disordered" evidence="7">
    <location>
        <begin position="1182"/>
        <end position="1217"/>
    </location>
</feature>
<feature type="domain" description="C2H2-type" evidence="8">
    <location>
        <begin position="1340"/>
        <end position="1362"/>
    </location>
</feature>
<feature type="domain" description="C2H2-type" evidence="8">
    <location>
        <begin position="548"/>
        <end position="570"/>
    </location>
</feature>
<feature type="region of interest" description="Disordered" evidence="7">
    <location>
        <begin position="679"/>
        <end position="699"/>
    </location>
</feature>
<sequence length="1664" mass="183521">MAEGDVALACEPSAGQEERPYKCKQCPRSYRHAGSLVNHRRTHEVGLFPCLLCRKDFSNPMALKSHLRTHTEEKRHKCRDCGRSFRASSQLSSHRCMAHASRDQEEEEEEGSNSGGCTSQRGQDTSSSDADTYSGAEGGGSLLTNLEKYIADSVVPADFSLLEFSIKRDAEKEEALQAHRGEKEAGLRDAAVEERRFKCNQCHKAYKHAGSLTNHKQSHTLGVYQCSMCYKEFSNLMALKSHTRLHSEYRPYKCRFCHRAFRLPSELLSHQKAHDEEKTEAAGRPTWDGSEHSLWEEDSIETSAKLDIYQPPPAGTNFGDSAPCSLKDASKAGGGERCNPDGELCVRCGGTFANEEELKGHSCLYPEEANEEEGGGSMPSQLAPGSNGIWEASLKGEEDYHTLEERPFRCEDCGRTYRHAGSLINHKKSHQIGVYSCTVCSKQLYNLAALKNHLRVHLKSKLGLPAPEEASEHPSVISDSQQEEDSPREPGDGRIQPPDIWGGASSPKEDESGGGEEERPYRCGDCGRSYRHRGSLVNHRHTHQTGVFQCSICPKQYTNLMALRNHVRVHLRAARLSSREPVDCLTCTSCGESFEEEAGFQLHQLRHLPCSEDIEAAAIPGLGGFHPQEADLLQAIKQDVEALENGAAVAEDILPSSEMPYVCNQRGMTFASVASLQNHSLPHGGDRERLGGAAERPESPAPVQRLYGCDLCGKSYRHSGSLINHKQTHQTGDFSCSVCGKHFQNVASLKSHLRGHQRPRRAHSGTAVMANTDEDAEAGEGAALPGVPPAGEEVRDGYGLLGDGARANGRQPQSDAPLPSPGDGEVPPYLCEQCGTGFDRASNLESHKQTHQLGIYQCSLCPKEYPSLLALKSHFHGHTKATALSRGSPGGNDGAEEPPFLCSLCGMIFPSEEALQHHHDSAHEEGEGQAGGEDAELKAVTRAQVEDAEDPGEEQLLSHICGYCGETFDDMASLEEHSEGHQEEKAAALADTSIQLRRAPRVEEDPPRLSPAEMSAAADEPSDDRPYACGQCGKTYRHGGSLVNHKKIHQVGDYQCGACCRQYPNLSAYRNHLRNHPKCKLNGSVPEVRQPVPIGAEGPAAGCQKDAAPDGQVLVHEGGRDPPGEPSFLSPGREQRPGQEAALNRSPPEAQKTLVGDICGEEPDEKAAPEAPHGLCAAEEKLGQEETSAREEEAAPAGGEEDSGPGAEEEGSPSERPFRCEACGRSYKHAGSLINHKQAHKTGLFHCSVCQKQFYNLMALKNHHRTHFETKRYRCPECPKAFRLQKQLASHQRVHRDRKWDPSSRPSRRPPHARRAGKSEDSAHPLNAAKHRPDPEERPYQCGECGRTYRHAGSLLNHQKSHKIGHFACPLCSKAYPNLMSLKNHQRIHYEVKRHRCLDCGKAFKWQRQLVRHQRRPHPCSSSTPGQEHERNPRAPEKERGGSRRESPLGPFHCVLCSKQFPNRTSLRNHARVHSKKRFECSECGKAYRASRDLTRHLRKHREEAEAEDAEGDSSSSSSSSPMYPNTSAPPEEERPYKCDSCDRTYRHAGSLLNHKKAHATGLYRCPTCQKEFYNLLALKSHLHTHTDKKRHRCSPCGKAFRTARRLAAHAKVHGDPKEEGAPFACPVCSEVFSQQLSFQQHQLAHARDCGHSAAGDVPPRDGS</sequence>
<feature type="domain" description="C2H2-type" evidence="8">
    <location>
        <begin position="585"/>
        <end position="607"/>
    </location>
</feature>
<dbReference type="GeneID" id="107106643"/>
<feature type="domain" description="C2H2-type" evidence="8">
    <location>
        <begin position="1624"/>
        <end position="1651"/>
    </location>
</feature>
<dbReference type="Pfam" id="PF00096">
    <property type="entry name" value="zf-C2H2"/>
    <property type="match status" value="14"/>
</dbReference>
<dbReference type="Gene3D" id="3.30.160.60">
    <property type="entry name" value="Classic Zinc Finger"/>
    <property type="match status" value="21"/>
</dbReference>
<feature type="domain" description="C2H2-type" evidence="8">
    <location>
        <begin position="661"/>
        <end position="688"/>
    </location>
</feature>
<feature type="domain" description="C2H2-type" evidence="8">
    <location>
        <begin position="1218"/>
        <end position="1240"/>
    </location>
</feature>
<evidence type="ECO:0000259" key="8">
    <source>
        <dbReference type="PROSITE" id="PS50157"/>
    </source>
</evidence>
<dbReference type="PROSITE" id="PS00028">
    <property type="entry name" value="ZINC_FINGER_C2H2_1"/>
    <property type="match status" value="31"/>
</dbReference>
<feature type="domain" description="C2H2-type" evidence="8">
    <location>
        <begin position="1027"/>
        <end position="1049"/>
    </location>
</feature>
<feature type="compositionally biased region" description="Basic and acidic residues" evidence="7">
    <location>
        <begin position="272"/>
        <end position="281"/>
    </location>
</feature>
<dbReference type="Proteomes" id="UP000694871">
    <property type="component" value="Unplaced"/>
</dbReference>
<feature type="domain" description="C2H2-type" evidence="8">
    <location>
        <begin position="707"/>
        <end position="729"/>
    </location>
</feature>
<accession>A0ABM1JLH0</accession>
<keyword evidence="1" id="KW-0479">Metal-binding</keyword>
<feature type="compositionally biased region" description="Basic and acidic residues" evidence="7">
    <location>
        <begin position="684"/>
        <end position="698"/>
    </location>
</feature>
<dbReference type="InterPro" id="IPR013087">
    <property type="entry name" value="Znf_C2H2_type"/>
</dbReference>
<feature type="domain" description="C2H2-type" evidence="8">
    <location>
        <begin position="900"/>
        <end position="928"/>
    </location>
</feature>
<feature type="domain" description="C2H2-type" evidence="8">
    <location>
        <begin position="1367"/>
        <end position="1394"/>
    </location>
</feature>
<evidence type="ECO:0000313" key="10">
    <source>
        <dbReference type="RefSeq" id="XP_015262307.1"/>
    </source>
</evidence>
<feature type="region of interest" description="Disordered" evidence="7">
    <location>
        <begin position="1411"/>
        <end position="1447"/>
    </location>
</feature>
<evidence type="ECO:0000313" key="9">
    <source>
        <dbReference type="Proteomes" id="UP000694871"/>
    </source>
</evidence>
<gene>
    <name evidence="10" type="primary">ZNF646</name>
</gene>
<feature type="region of interest" description="Disordered" evidence="7">
    <location>
        <begin position="466"/>
        <end position="521"/>
    </location>
</feature>
<proteinExistence type="predicted"/>
<dbReference type="PROSITE" id="PS50157">
    <property type="entry name" value="ZINC_FINGER_C2H2_2"/>
    <property type="match status" value="32"/>
</dbReference>
<dbReference type="RefSeq" id="XP_015262307.1">
    <property type="nucleotide sequence ID" value="XM_015406821.1"/>
</dbReference>
<feature type="region of interest" description="Disordered" evidence="7">
    <location>
        <begin position="1113"/>
        <end position="1150"/>
    </location>
</feature>
<feature type="compositionally biased region" description="Basic and acidic residues" evidence="7">
    <location>
        <begin position="1427"/>
        <end position="1447"/>
    </location>
</feature>
<keyword evidence="4" id="KW-0862">Zinc</keyword>
<feature type="domain" description="C2H2-type" evidence="8">
    <location>
        <begin position="1273"/>
        <end position="1300"/>
    </location>
</feature>
<feature type="domain" description="C2H2-type" evidence="8">
    <location>
        <begin position="76"/>
        <end position="104"/>
    </location>
</feature>
<organism evidence="9 10">
    <name type="scientific">Gekko japonicus</name>
    <name type="common">Schlegel's Japanese gecko</name>
    <dbReference type="NCBI Taxonomy" id="146911"/>
    <lineage>
        <taxon>Eukaryota</taxon>
        <taxon>Metazoa</taxon>
        <taxon>Chordata</taxon>
        <taxon>Craniata</taxon>
        <taxon>Vertebrata</taxon>
        <taxon>Euteleostomi</taxon>
        <taxon>Lepidosauria</taxon>
        <taxon>Squamata</taxon>
        <taxon>Bifurcata</taxon>
        <taxon>Gekkota</taxon>
        <taxon>Gekkonidae</taxon>
        <taxon>Gekkoninae</taxon>
        <taxon>Gekko</taxon>
    </lineage>
</organism>
<feature type="region of interest" description="Disordered" evidence="7">
    <location>
        <begin position="797"/>
        <end position="826"/>
    </location>
</feature>
<feature type="compositionally biased region" description="Basic and acidic residues" evidence="7">
    <location>
        <begin position="915"/>
        <end position="926"/>
    </location>
</feature>
<feature type="region of interest" description="Disordered" evidence="7">
    <location>
        <begin position="1499"/>
        <end position="1538"/>
    </location>
</feature>
<feature type="domain" description="C2H2-type" evidence="8">
    <location>
        <begin position="1479"/>
        <end position="1506"/>
    </location>
</feature>
<name>A0ABM1JLH0_GEKJA</name>
<keyword evidence="5" id="KW-0539">Nucleus</keyword>
<evidence type="ECO:0000256" key="5">
    <source>
        <dbReference type="ARBA" id="ARBA00023242"/>
    </source>
</evidence>
<evidence type="ECO:0000256" key="6">
    <source>
        <dbReference type="PROSITE-ProRule" id="PRU00042"/>
    </source>
</evidence>
<feature type="domain" description="C2H2-type" evidence="8">
    <location>
        <begin position="856"/>
        <end position="883"/>
    </location>
</feature>
<feature type="compositionally biased region" description="Basic and acidic residues" evidence="7">
    <location>
        <begin position="507"/>
        <end position="521"/>
    </location>
</feature>
<feature type="domain" description="C2H2-type" evidence="8">
    <location>
        <begin position="435"/>
        <end position="462"/>
    </location>
</feature>
<feature type="compositionally biased region" description="Basic and acidic residues" evidence="7">
    <location>
        <begin position="1182"/>
        <end position="1193"/>
    </location>
</feature>
<evidence type="ECO:0000256" key="4">
    <source>
        <dbReference type="ARBA" id="ARBA00022833"/>
    </source>
</evidence>
<evidence type="ECO:0000256" key="3">
    <source>
        <dbReference type="ARBA" id="ARBA00022771"/>
    </source>
</evidence>
<feature type="domain" description="C2H2-type" evidence="8">
    <location>
        <begin position="1452"/>
        <end position="1479"/>
    </location>
</feature>
<feature type="compositionally biased region" description="Basic residues" evidence="7">
    <location>
        <begin position="1306"/>
        <end position="1316"/>
    </location>
</feature>
<feature type="compositionally biased region" description="Acidic residues" evidence="7">
    <location>
        <begin position="1199"/>
        <end position="1212"/>
    </location>
</feature>
<feature type="domain" description="C2H2-type" evidence="8">
    <location>
        <begin position="1592"/>
        <end position="1619"/>
    </location>
</feature>
<feature type="domain" description="C2H2-type" evidence="8">
    <location>
        <begin position="21"/>
        <end position="43"/>
    </location>
</feature>
<dbReference type="PANTHER" id="PTHR24377">
    <property type="entry name" value="IP01015P-RELATED"/>
    <property type="match status" value="1"/>
</dbReference>
<feature type="domain" description="C2H2-type" evidence="8">
    <location>
        <begin position="829"/>
        <end position="851"/>
    </location>
</feature>
<feature type="domain" description="C2H2-type" evidence="8">
    <location>
        <begin position="252"/>
        <end position="279"/>
    </location>
</feature>
<feature type="region of interest" description="Disordered" evidence="7">
    <location>
        <begin position="997"/>
        <end position="1024"/>
    </location>
</feature>
<evidence type="ECO:0000256" key="1">
    <source>
        <dbReference type="ARBA" id="ARBA00022723"/>
    </source>
</evidence>
<feature type="domain" description="C2H2-type" evidence="8">
    <location>
        <begin position="1054"/>
        <end position="1081"/>
    </location>
</feature>
<feature type="domain" description="C2H2-type" evidence="8">
    <location>
        <begin position="1564"/>
        <end position="1591"/>
    </location>
</feature>
<feature type="domain" description="C2H2-type" evidence="8">
    <location>
        <begin position="734"/>
        <end position="761"/>
    </location>
</feature>
<keyword evidence="9" id="KW-1185">Reference proteome</keyword>
<feature type="domain" description="C2H2-type" evidence="8">
    <location>
        <begin position="521"/>
        <end position="543"/>
    </location>
</feature>
<feature type="region of interest" description="Disordered" evidence="7">
    <location>
        <begin position="272"/>
        <end position="293"/>
    </location>
</feature>
<reference evidence="10" key="1">
    <citation type="submission" date="2025-08" db="UniProtKB">
        <authorList>
            <consortium name="RefSeq"/>
        </authorList>
    </citation>
    <scope>IDENTIFICATION</scope>
</reference>
<feature type="region of interest" description="Disordered" evidence="7">
    <location>
        <begin position="915"/>
        <end position="934"/>
    </location>
</feature>
<feature type="compositionally biased region" description="Polar residues" evidence="7">
    <location>
        <begin position="115"/>
        <end position="131"/>
    </location>
</feature>
<feature type="domain" description="C2H2-type" evidence="8">
    <location>
        <begin position="224"/>
        <end position="251"/>
    </location>
</feature>
<keyword evidence="2" id="KW-0677">Repeat</keyword>
<keyword evidence="3 6" id="KW-0863">Zinc-finger</keyword>
<dbReference type="InterPro" id="IPR036236">
    <property type="entry name" value="Znf_C2H2_sf"/>
</dbReference>
<dbReference type="SUPFAM" id="SSF57667">
    <property type="entry name" value="beta-beta-alpha zinc fingers"/>
    <property type="match status" value="17"/>
</dbReference>
<protein>
    <submittedName>
        <fullName evidence="10">Zinc finger protein 646</fullName>
    </submittedName>
</protein>
<evidence type="ECO:0000256" key="2">
    <source>
        <dbReference type="ARBA" id="ARBA00022737"/>
    </source>
</evidence>
<evidence type="ECO:0000256" key="7">
    <source>
        <dbReference type="SAM" id="MobiDB-lite"/>
    </source>
</evidence>
<feature type="domain" description="C2H2-type" evidence="8">
    <location>
        <begin position="959"/>
        <end position="986"/>
    </location>
</feature>
<feature type="region of interest" description="Disordered" evidence="7">
    <location>
        <begin position="93"/>
        <end position="136"/>
    </location>
</feature>
<feature type="domain" description="C2H2-type" evidence="8">
    <location>
        <begin position="1537"/>
        <end position="1560"/>
    </location>
</feature>